<dbReference type="EMBL" id="ML005041">
    <property type="protein sequence ID" value="RKP20606.1"/>
    <property type="molecule type" value="Genomic_DNA"/>
</dbReference>
<feature type="compositionally biased region" description="Basic residues" evidence="1">
    <location>
        <begin position="214"/>
        <end position="230"/>
    </location>
</feature>
<dbReference type="InterPro" id="IPR000467">
    <property type="entry name" value="G_patch_dom"/>
</dbReference>
<dbReference type="Proteomes" id="UP000281549">
    <property type="component" value="Unassembled WGS sequence"/>
</dbReference>
<dbReference type="SMART" id="SM00443">
    <property type="entry name" value="G_patch"/>
    <property type="match status" value="1"/>
</dbReference>
<feature type="domain" description="G-patch" evidence="2">
    <location>
        <begin position="36"/>
        <end position="82"/>
    </location>
</feature>
<protein>
    <recommendedName>
        <fullName evidence="2">G-patch domain-containing protein</fullName>
    </recommendedName>
</protein>
<evidence type="ECO:0000313" key="4">
    <source>
        <dbReference type="Proteomes" id="UP000281549"/>
    </source>
</evidence>
<dbReference type="GO" id="GO:0003676">
    <property type="term" value="F:nucleic acid binding"/>
    <property type="evidence" value="ECO:0007669"/>
    <property type="project" value="InterPro"/>
</dbReference>
<evidence type="ECO:0000259" key="2">
    <source>
        <dbReference type="PROSITE" id="PS50174"/>
    </source>
</evidence>
<name>A0A4P9YLR7_ROZAC</name>
<feature type="region of interest" description="Disordered" evidence="1">
    <location>
        <begin position="165"/>
        <end position="230"/>
    </location>
</feature>
<dbReference type="Pfam" id="PF01585">
    <property type="entry name" value="G-patch"/>
    <property type="match status" value="1"/>
</dbReference>
<accession>A0A4P9YLR7</accession>
<dbReference type="AlphaFoldDB" id="A0A4P9YLR7"/>
<organism evidence="3 4">
    <name type="scientific">Rozella allomycis (strain CSF55)</name>
    <dbReference type="NCBI Taxonomy" id="988480"/>
    <lineage>
        <taxon>Eukaryota</taxon>
        <taxon>Fungi</taxon>
        <taxon>Fungi incertae sedis</taxon>
        <taxon>Cryptomycota</taxon>
        <taxon>Cryptomycota incertae sedis</taxon>
        <taxon>Rozella</taxon>
    </lineage>
</organism>
<gene>
    <name evidence="3" type="ORF">ROZALSC1DRAFT_27928</name>
</gene>
<evidence type="ECO:0000313" key="3">
    <source>
        <dbReference type="EMBL" id="RKP20606.1"/>
    </source>
</evidence>
<evidence type="ECO:0000256" key="1">
    <source>
        <dbReference type="SAM" id="MobiDB-lite"/>
    </source>
</evidence>
<reference evidence="4" key="1">
    <citation type="journal article" date="2018" name="Nat. Microbiol.">
        <title>Leveraging single-cell genomics to expand the fungal tree of life.</title>
        <authorList>
            <person name="Ahrendt S.R."/>
            <person name="Quandt C.A."/>
            <person name="Ciobanu D."/>
            <person name="Clum A."/>
            <person name="Salamov A."/>
            <person name="Andreopoulos B."/>
            <person name="Cheng J.F."/>
            <person name="Woyke T."/>
            <person name="Pelin A."/>
            <person name="Henrissat B."/>
            <person name="Reynolds N.K."/>
            <person name="Benny G.L."/>
            <person name="Smith M.E."/>
            <person name="James T.Y."/>
            <person name="Grigoriev I.V."/>
        </authorList>
    </citation>
    <scope>NUCLEOTIDE SEQUENCE [LARGE SCALE GENOMIC DNA]</scope>
    <source>
        <strain evidence="4">CSF55</strain>
    </source>
</reference>
<sequence length="230" mass="26250">MGLAGPRKKQKIVIDTRRTASKVEGKCFNAILTEKTSSVALKLMAKMGWSSGMGLGKELTGSTDLVYYKIKDNTKGQSNVADDYEKLLQSLNETSESSTYKSTETTKEVTIKKENLVSGRLAHKRRLLRGKNVKNYSTQELNEILGVYDENTFVMSQETTVTLDIPDGGTDEKEKKKKEKNLKDLKEKKKKEKKLKDVKEKKKKEKKLKDLKEKKKRKEKPSKLKIKKET</sequence>
<proteinExistence type="predicted"/>
<dbReference type="PROSITE" id="PS50174">
    <property type="entry name" value="G_PATCH"/>
    <property type="match status" value="1"/>
</dbReference>